<protein>
    <submittedName>
        <fullName evidence="3">Uncharacterized protein</fullName>
    </submittedName>
</protein>
<feature type="compositionally biased region" description="Basic and acidic residues" evidence="1">
    <location>
        <begin position="109"/>
        <end position="123"/>
    </location>
</feature>
<evidence type="ECO:0000313" key="4">
    <source>
        <dbReference type="Proteomes" id="UP000002630"/>
    </source>
</evidence>
<name>D8LSX0_ECTSI</name>
<evidence type="ECO:0000313" key="3">
    <source>
        <dbReference type="EMBL" id="CBN77897.1"/>
    </source>
</evidence>
<reference evidence="3 4" key="1">
    <citation type="journal article" date="2010" name="Nature">
        <title>The Ectocarpus genome and the independent evolution of multicellularity in brown algae.</title>
        <authorList>
            <person name="Cock J.M."/>
            <person name="Sterck L."/>
            <person name="Rouze P."/>
            <person name="Scornet D."/>
            <person name="Allen A.E."/>
            <person name="Amoutzias G."/>
            <person name="Anthouard V."/>
            <person name="Artiguenave F."/>
            <person name="Aury J.M."/>
            <person name="Badger J.H."/>
            <person name="Beszteri B."/>
            <person name="Billiau K."/>
            <person name="Bonnet E."/>
            <person name="Bothwell J.H."/>
            <person name="Bowler C."/>
            <person name="Boyen C."/>
            <person name="Brownlee C."/>
            <person name="Carrano C.J."/>
            <person name="Charrier B."/>
            <person name="Cho G.Y."/>
            <person name="Coelho S.M."/>
            <person name="Collen J."/>
            <person name="Corre E."/>
            <person name="Da Silva C."/>
            <person name="Delage L."/>
            <person name="Delaroque N."/>
            <person name="Dittami S.M."/>
            <person name="Doulbeau S."/>
            <person name="Elias M."/>
            <person name="Farnham G."/>
            <person name="Gachon C.M."/>
            <person name="Gschloessl B."/>
            <person name="Heesch S."/>
            <person name="Jabbari K."/>
            <person name="Jubin C."/>
            <person name="Kawai H."/>
            <person name="Kimura K."/>
            <person name="Kloareg B."/>
            <person name="Kupper F.C."/>
            <person name="Lang D."/>
            <person name="Le Bail A."/>
            <person name="Leblanc C."/>
            <person name="Lerouge P."/>
            <person name="Lohr M."/>
            <person name="Lopez P.J."/>
            <person name="Martens C."/>
            <person name="Maumus F."/>
            <person name="Michel G."/>
            <person name="Miranda-Saavedra D."/>
            <person name="Morales J."/>
            <person name="Moreau H."/>
            <person name="Motomura T."/>
            <person name="Nagasato C."/>
            <person name="Napoli C.A."/>
            <person name="Nelson D.R."/>
            <person name="Nyvall-Collen P."/>
            <person name="Peters A.F."/>
            <person name="Pommier C."/>
            <person name="Potin P."/>
            <person name="Poulain J."/>
            <person name="Quesneville H."/>
            <person name="Read B."/>
            <person name="Rensing S.A."/>
            <person name="Ritter A."/>
            <person name="Rousvoal S."/>
            <person name="Samanta M."/>
            <person name="Samson G."/>
            <person name="Schroeder D.C."/>
            <person name="Segurens B."/>
            <person name="Strittmatter M."/>
            <person name="Tonon T."/>
            <person name="Tregear J.W."/>
            <person name="Valentin K."/>
            <person name="von Dassow P."/>
            <person name="Yamagishi T."/>
            <person name="Van de Peer Y."/>
            <person name="Wincker P."/>
        </authorList>
    </citation>
    <scope>NUCLEOTIDE SEQUENCE [LARGE SCALE GENOMIC DNA]</scope>
    <source>
        <strain evidence="4">Ec32 / CCAP1310/4</strain>
    </source>
</reference>
<feature type="compositionally biased region" description="Pro residues" evidence="1">
    <location>
        <begin position="348"/>
        <end position="358"/>
    </location>
</feature>
<dbReference type="OrthoDB" id="10533473at2759"/>
<feature type="region of interest" description="Disordered" evidence="1">
    <location>
        <begin position="50"/>
        <end position="219"/>
    </location>
</feature>
<sequence length="393" mass="41474">MLTASVWAGLAPEPAATATAAGLGGGRGKGYHKGRAIDAFARGREIMRGSEGAGRAPAGVGAGREAAAPPEARVVGGAGDGGEGRMLRRRRQASERGDVGRADLSGQAERGEPSLWERQERGGHAAGTRLPPSEGSTALADDAARRRGDSRVEGRHPAPPTNLGLLRTGGAAATFEVTEGPGREGLTRRRTQSRKDEGSGDAEEWPEEEEEDGDENDDSFGSSGLLALLGCFGLFFCVMEVAKCYFLFECRRRQRWRQRRGATGDTRQMPIASSRVVAPEPPDDGMKDEWVEVVVDGVWMSGDVPGGEGLPSATGYAVAGASHALHDAIEHARRLSPGTGYRAVFAPPAAPPPLPQPQPQAEMSEMSRDDVPPHRSPPVSAAPFADMTDSTQR</sequence>
<feature type="region of interest" description="Disordered" evidence="1">
    <location>
        <begin position="339"/>
        <end position="393"/>
    </location>
</feature>
<proteinExistence type="predicted"/>
<dbReference type="Proteomes" id="UP000002630">
    <property type="component" value="Unassembled WGS sequence"/>
</dbReference>
<keyword evidence="4" id="KW-1185">Reference proteome</keyword>
<keyword evidence="2" id="KW-1133">Transmembrane helix</keyword>
<evidence type="ECO:0000256" key="2">
    <source>
        <dbReference type="SAM" id="Phobius"/>
    </source>
</evidence>
<accession>D8LSX0</accession>
<dbReference type="InParanoid" id="D8LSX0"/>
<keyword evidence="2" id="KW-0472">Membrane</keyword>
<feature type="compositionally biased region" description="Basic and acidic residues" evidence="1">
    <location>
        <begin position="181"/>
        <end position="198"/>
    </location>
</feature>
<evidence type="ECO:0000256" key="1">
    <source>
        <dbReference type="SAM" id="MobiDB-lite"/>
    </source>
</evidence>
<dbReference type="AlphaFoldDB" id="D8LSX0"/>
<gene>
    <name evidence="3" type="ORF">Esi_0077_0071</name>
</gene>
<feature type="compositionally biased region" description="Low complexity" evidence="1">
    <location>
        <begin position="53"/>
        <end position="75"/>
    </location>
</feature>
<feature type="compositionally biased region" description="Acidic residues" evidence="1">
    <location>
        <begin position="199"/>
        <end position="218"/>
    </location>
</feature>
<dbReference type="EMBL" id="FN649760">
    <property type="protein sequence ID" value="CBN77897.1"/>
    <property type="molecule type" value="Genomic_DNA"/>
</dbReference>
<feature type="compositionally biased region" description="Basic and acidic residues" evidence="1">
    <location>
        <begin position="82"/>
        <end position="101"/>
    </location>
</feature>
<feature type="compositionally biased region" description="Basic and acidic residues" evidence="1">
    <location>
        <begin position="142"/>
        <end position="156"/>
    </location>
</feature>
<keyword evidence="2" id="KW-0812">Transmembrane</keyword>
<organism evidence="3 4">
    <name type="scientific">Ectocarpus siliculosus</name>
    <name type="common">Brown alga</name>
    <name type="synonym">Conferva siliculosa</name>
    <dbReference type="NCBI Taxonomy" id="2880"/>
    <lineage>
        <taxon>Eukaryota</taxon>
        <taxon>Sar</taxon>
        <taxon>Stramenopiles</taxon>
        <taxon>Ochrophyta</taxon>
        <taxon>PX clade</taxon>
        <taxon>Phaeophyceae</taxon>
        <taxon>Ectocarpales</taxon>
        <taxon>Ectocarpaceae</taxon>
        <taxon>Ectocarpus</taxon>
    </lineage>
</organism>
<feature type="transmembrane region" description="Helical" evidence="2">
    <location>
        <begin position="225"/>
        <end position="248"/>
    </location>
</feature>